<protein>
    <recommendedName>
        <fullName evidence="3">RING-type domain-containing protein</fullName>
    </recommendedName>
</protein>
<keyword evidence="1" id="KW-0863">Zinc-finger</keyword>
<keyword evidence="1" id="KW-0862">Zinc</keyword>
<dbReference type="Gene3D" id="3.30.40.10">
    <property type="entry name" value="Zinc/RING finger domain, C3HC4 (zinc finger)"/>
    <property type="match status" value="1"/>
</dbReference>
<evidence type="ECO:0000313" key="5">
    <source>
        <dbReference type="Proteomes" id="UP000198406"/>
    </source>
</evidence>
<dbReference type="GO" id="GO:0006511">
    <property type="term" value="P:ubiquitin-dependent protein catabolic process"/>
    <property type="evidence" value="ECO:0007669"/>
    <property type="project" value="TreeGrafter"/>
</dbReference>
<gene>
    <name evidence="4" type="ORF">FisN_4Hh505</name>
</gene>
<proteinExistence type="predicted"/>
<keyword evidence="5" id="KW-1185">Reference proteome</keyword>
<feature type="region of interest" description="Disordered" evidence="2">
    <location>
        <begin position="398"/>
        <end position="419"/>
    </location>
</feature>
<keyword evidence="1" id="KW-0479">Metal-binding</keyword>
<comment type="caution">
    <text evidence="4">The sequence shown here is derived from an EMBL/GenBank/DDBJ whole genome shotgun (WGS) entry which is preliminary data.</text>
</comment>
<evidence type="ECO:0000313" key="4">
    <source>
        <dbReference type="EMBL" id="GAX26000.1"/>
    </source>
</evidence>
<feature type="domain" description="RING-type" evidence="3">
    <location>
        <begin position="344"/>
        <end position="387"/>
    </location>
</feature>
<feature type="compositionally biased region" description="Polar residues" evidence="2">
    <location>
        <begin position="287"/>
        <end position="298"/>
    </location>
</feature>
<sequence>MLPPDDRHLCNFPNLTAINSTEEELQERIDSISHPIALLVPRSSPCSNQQRANVLLEMQKQISSMLKMLIVYEEEPRYMGYFLLLKPDEEPAPKELNGMSLTYLPFLELQEFARRMEEFASGESVFFLHPGNEQWSFIHSIVGEWEPVGVDSDDRNARSDDYYGQDDYDWIRYTLFSLLLVSPCIRAVYLFYAGGGRLHFRRNDSGRVVGLQYIPPMPYWLSHGRPPRPVTPSSETLTLAQFNELPQIIYEAVSVEGDVIVAPDDGHDDDSDTAVDPRATEDDLEMGSSNKVESSTISPVMETGLSLTPPQLSTEDVAQSGADRSQNESPLPVISTLKTICTECSICIDDFEVGERLTLLPRCRHAFHNDCIKPWLLERQGCCPLCKMSVLVEGNVANESEQDTDSSSVNATAVDAAAR</sequence>
<dbReference type="CDD" id="cd16454">
    <property type="entry name" value="RING-H2_PA-TM-RING"/>
    <property type="match status" value="1"/>
</dbReference>
<feature type="region of interest" description="Disordered" evidence="2">
    <location>
        <begin position="261"/>
        <end position="329"/>
    </location>
</feature>
<dbReference type="SUPFAM" id="SSF57850">
    <property type="entry name" value="RING/U-box"/>
    <property type="match status" value="1"/>
</dbReference>
<dbReference type="GO" id="GO:0061630">
    <property type="term" value="F:ubiquitin protein ligase activity"/>
    <property type="evidence" value="ECO:0007669"/>
    <property type="project" value="TreeGrafter"/>
</dbReference>
<dbReference type="InterPro" id="IPR013083">
    <property type="entry name" value="Znf_RING/FYVE/PHD"/>
</dbReference>
<reference evidence="4 5" key="1">
    <citation type="journal article" date="2015" name="Plant Cell">
        <title>Oil accumulation by the oleaginous diatom Fistulifera solaris as revealed by the genome and transcriptome.</title>
        <authorList>
            <person name="Tanaka T."/>
            <person name="Maeda Y."/>
            <person name="Veluchamy A."/>
            <person name="Tanaka M."/>
            <person name="Abida H."/>
            <person name="Marechal E."/>
            <person name="Bowler C."/>
            <person name="Muto M."/>
            <person name="Sunaga Y."/>
            <person name="Tanaka M."/>
            <person name="Yoshino T."/>
            <person name="Taniguchi T."/>
            <person name="Fukuda Y."/>
            <person name="Nemoto M."/>
            <person name="Matsumoto M."/>
            <person name="Wong P.S."/>
            <person name="Aburatani S."/>
            <person name="Fujibuchi W."/>
        </authorList>
    </citation>
    <scope>NUCLEOTIDE SEQUENCE [LARGE SCALE GENOMIC DNA]</scope>
    <source>
        <strain evidence="4 5">JPCC DA0580</strain>
    </source>
</reference>
<dbReference type="InParanoid" id="A0A1Z5KI57"/>
<dbReference type="PROSITE" id="PS50089">
    <property type="entry name" value="ZF_RING_2"/>
    <property type="match status" value="1"/>
</dbReference>
<organism evidence="4 5">
    <name type="scientific">Fistulifera solaris</name>
    <name type="common">Oleaginous diatom</name>
    <dbReference type="NCBI Taxonomy" id="1519565"/>
    <lineage>
        <taxon>Eukaryota</taxon>
        <taxon>Sar</taxon>
        <taxon>Stramenopiles</taxon>
        <taxon>Ochrophyta</taxon>
        <taxon>Bacillariophyta</taxon>
        <taxon>Bacillariophyceae</taxon>
        <taxon>Bacillariophycidae</taxon>
        <taxon>Naviculales</taxon>
        <taxon>Naviculaceae</taxon>
        <taxon>Fistulifera</taxon>
    </lineage>
</organism>
<name>A0A1Z5KI57_FISSO</name>
<evidence type="ECO:0000259" key="3">
    <source>
        <dbReference type="PROSITE" id="PS50089"/>
    </source>
</evidence>
<dbReference type="Proteomes" id="UP000198406">
    <property type="component" value="Unassembled WGS sequence"/>
</dbReference>
<dbReference type="PANTHER" id="PTHR22765">
    <property type="entry name" value="RING FINGER AND PROTEASE ASSOCIATED DOMAIN-CONTAINING"/>
    <property type="match status" value="1"/>
</dbReference>
<dbReference type="InterPro" id="IPR051826">
    <property type="entry name" value="E3_ubiquitin-ligase_domain"/>
</dbReference>
<dbReference type="OrthoDB" id="48564at2759"/>
<feature type="compositionally biased region" description="Polar residues" evidence="2">
    <location>
        <begin position="305"/>
        <end position="329"/>
    </location>
</feature>
<dbReference type="EMBL" id="BDSP01000235">
    <property type="protein sequence ID" value="GAX26000.1"/>
    <property type="molecule type" value="Genomic_DNA"/>
</dbReference>
<dbReference type="SMART" id="SM00184">
    <property type="entry name" value="RING"/>
    <property type="match status" value="1"/>
</dbReference>
<dbReference type="PANTHER" id="PTHR22765:SF411">
    <property type="entry name" value="OS02G0248440 PROTEIN"/>
    <property type="match status" value="1"/>
</dbReference>
<evidence type="ECO:0000256" key="1">
    <source>
        <dbReference type="PROSITE-ProRule" id="PRU00175"/>
    </source>
</evidence>
<dbReference type="AlphaFoldDB" id="A0A1Z5KI57"/>
<dbReference type="GO" id="GO:0008270">
    <property type="term" value="F:zinc ion binding"/>
    <property type="evidence" value="ECO:0007669"/>
    <property type="project" value="UniProtKB-KW"/>
</dbReference>
<evidence type="ECO:0000256" key="2">
    <source>
        <dbReference type="SAM" id="MobiDB-lite"/>
    </source>
</evidence>
<accession>A0A1Z5KI57</accession>
<dbReference type="Pfam" id="PF13639">
    <property type="entry name" value="zf-RING_2"/>
    <property type="match status" value="1"/>
</dbReference>
<dbReference type="InterPro" id="IPR001841">
    <property type="entry name" value="Znf_RING"/>
</dbReference>